<accession>A0ABT0Q7Z0</accession>
<sequence>MEDITARELGAVVDHRTREYVRWTKEEDQPEPFFAVQDCYRYIGIARVDVPKGPSIKSKVRGARTCTFWRENRAHGGRQVILGVPAIYIRYLNTALSTELALSVAGGVERLCYFLLRNSPELLLEACFVSPQKSDRQR</sequence>
<evidence type="ECO:0000313" key="2">
    <source>
        <dbReference type="Proteomes" id="UP001203880"/>
    </source>
</evidence>
<reference evidence="1" key="1">
    <citation type="submission" date="2022-05" db="EMBL/GenBank/DDBJ databases">
        <authorList>
            <person name="Park J.-S."/>
        </authorList>
    </citation>
    <scope>NUCLEOTIDE SEQUENCE</scope>
    <source>
        <strain evidence="1">2012CJ41-6</strain>
    </source>
</reference>
<protein>
    <submittedName>
        <fullName evidence="1">Uncharacterized protein</fullName>
    </submittedName>
</protein>
<proteinExistence type="predicted"/>
<dbReference type="Proteomes" id="UP001203880">
    <property type="component" value="Unassembled WGS sequence"/>
</dbReference>
<keyword evidence="2" id="KW-1185">Reference proteome</keyword>
<dbReference type="EMBL" id="JAMFMB010000047">
    <property type="protein sequence ID" value="MCL6285996.1"/>
    <property type="molecule type" value="Genomic_DNA"/>
</dbReference>
<gene>
    <name evidence="1" type="ORF">M3P21_20995</name>
</gene>
<dbReference type="RefSeq" id="WP_249713322.1">
    <property type="nucleotide sequence ID" value="NZ_JAMFMB010000047.1"/>
</dbReference>
<name>A0ABT0Q7Z0_9RHOB</name>
<comment type="caution">
    <text evidence="1">The sequence shown here is derived from an EMBL/GenBank/DDBJ whole genome shotgun (WGS) entry which is preliminary data.</text>
</comment>
<organism evidence="1 2">
    <name type="scientific">Ruegeria spongiae</name>
    <dbReference type="NCBI Taxonomy" id="2942209"/>
    <lineage>
        <taxon>Bacteria</taxon>
        <taxon>Pseudomonadati</taxon>
        <taxon>Pseudomonadota</taxon>
        <taxon>Alphaproteobacteria</taxon>
        <taxon>Rhodobacterales</taxon>
        <taxon>Roseobacteraceae</taxon>
        <taxon>Ruegeria</taxon>
    </lineage>
</organism>
<evidence type="ECO:0000313" key="1">
    <source>
        <dbReference type="EMBL" id="MCL6285996.1"/>
    </source>
</evidence>